<name>A0A317ER11_9SPHI</name>
<accession>A0A317ER11</accession>
<evidence type="ECO:0000313" key="2">
    <source>
        <dbReference type="Proteomes" id="UP000245379"/>
    </source>
</evidence>
<dbReference type="EMBL" id="QGNZ01000001">
    <property type="protein sequence ID" value="PWS28577.1"/>
    <property type="molecule type" value="Genomic_DNA"/>
</dbReference>
<dbReference type="AlphaFoldDB" id="A0A317ER11"/>
<reference evidence="1 2" key="1">
    <citation type="submission" date="2018-05" db="EMBL/GenBank/DDBJ databases">
        <title>Pedobacter paludis sp. nov., isolated from wetland soil.</title>
        <authorList>
            <person name="Zhang Y."/>
            <person name="Wang G."/>
        </authorList>
    </citation>
    <scope>NUCLEOTIDE SEQUENCE [LARGE SCALE GENOMIC DNA]</scope>
    <source>
        <strain evidence="1 2">KCTC22721</strain>
    </source>
</reference>
<protein>
    <submittedName>
        <fullName evidence="1">Uncharacterized protein</fullName>
    </submittedName>
</protein>
<gene>
    <name evidence="1" type="ORF">DHW03_01615</name>
</gene>
<sequence>MQHLSGPGALKGIIIPKWKEKRIGDRQFDFSVDFGTTNTFVAYTDDPNHYSMPKPFDIDTNELQMVMFQQIPPVEGGQAVTSSFWRESNTRELVKMTVSNEFIPPIFLPGEPGSIFNMPFRTAIFQKKNISSFNLFGDLNVHFGYQKTEIDETTNDYQEIVANLKWNISSLKDLGSKYRVEKFIEELCMLFKYKVLLNNGNPKLTKLNWFIPQSLSEASIGLYEEIWKEKVLKFLKAESVPKRVYESEAPYYFLERTGRIENNEAVLSIDIGGGSTDAMLFVNKIPRLGTSFNFAGNILWSNGYNQLENDAKDNGFYQKIKDLLKEVVERDQFLGKSMKNYQNKSTDEIMNFWLANNDKTKITDYLKDPDFKIVYLVHFCSIIYHMAQLLKTNNYQEPTCLIFSGNGSKYIDFIANEQTLGKITAFIFSKVFTKEIKQPQVILPLENRKEATSYGGIFKKQELDFKSKSYLGTTADFEKANRIITYNDVENNIIEIKPSIRQNIINMLDILQSLNDVVNFKSQLNIDFNIASVRKFIENQLDSNFDKGYGIRKEKISYDENVSDSLFFYPLIGVIFDLGRLTNEKLSEFTPTTTKYALEPSGNDVFDIQALSNEPVFNSIFEISVPVNNPNEGTFSLIADEALYKRAYTSREFVLEPVCELVNFPQGIKINIKQHNTGRLRKDGNKWIVTEKLKIEFI</sequence>
<dbReference type="Proteomes" id="UP000245379">
    <property type="component" value="Unassembled WGS sequence"/>
</dbReference>
<comment type="caution">
    <text evidence="1">The sequence shown here is derived from an EMBL/GenBank/DDBJ whole genome shotgun (WGS) entry which is preliminary data.</text>
</comment>
<evidence type="ECO:0000313" key="1">
    <source>
        <dbReference type="EMBL" id="PWS28577.1"/>
    </source>
</evidence>
<proteinExistence type="predicted"/>
<organism evidence="1 2">
    <name type="scientific">Pedobacter yonginense</name>
    <dbReference type="NCBI Taxonomy" id="651869"/>
    <lineage>
        <taxon>Bacteria</taxon>
        <taxon>Pseudomonadati</taxon>
        <taxon>Bacteroidota</taxon>
        <taxon>Sphingobacteriia</taxon>
        <taxon>Sphingobacteriales</taxon>
        <taxon>Sphingobacteriaceae</taxon>
        <taxon>Pedobacter</taxon>
    </lineage>
</organism>
<keyword evidence="2" id="KW-1185">Reference proteome</keyword>